<gene>
    <name evidence="5" type="ORF">BDV95DRAFT_561222</name>
</gene>
<feature type="compositionally biased region" description="Basic and acidic residues" evidence="3">
    <location>
        <begin position="67"/>
        <end position="82"/>
    </location>
</feature>
<dbReference type="GO" id="GO:0000981">
    <property type="term" value="F:DNA-binding transcription factor activity, RNA polymerase II-specific"/>
    <property type="evidence" value="ECO:0007669"/>
    <property type="project" value="InterPro"/>
</dbReference>
<dbReference type="CDD" id="cd00067">
    <property type="entry name" value="GAL4"/>
    <property type="match status" value="1"/>
</dbReference>
<dbReference type="Gene3D" id="4.10.240.10">
    <property type="entry name" value="Zn(2)-C6 fungal-type DNA-binding domain"/>
    <property type="match status" value="1"/>
</dbReference>
<accession>A0A7C8MTM8</accession>
<evidence type="ECO:0000313" key="5">
    <source>
        <dbReference type="EMBL" id="KAF2876624.1"/>
    </source>
</evidence>
<dbReference type="GO" id="GO:0006351">
    <property type="term" value="P:DNA-templated transcription"/>
    <property type="evidence" value="ECO:0007669"/>
    <property type="project" value="InterPro"/>
</dbReference>
<dbReference type="InterPro" id="IPR007219">
    <property type="entry name" value="XnlR_reg_dom"/>
</dbReference>
<dbReference type="OrthoDB" id="3034343at2759"/>
<dbReference type="SMART" id="SM00066">
    <property type="entry name" value="GAL4"/>
    <property type="match status" value="1"/>
</dbReference>
<sequence>MTGNVTATAQTRPYRSHKVPACSRCRSRKIRCNIDIPGEPCLSCRERRLKCQYVDTPAPTTSNGENGECRPVKRRRDGDSSRHGATPSRPHSAPVLHKPSNTPSASIILAPHVAEDVDIVKRHISQHRPVGREGSEPSYHTLSHDISSPVVYLSVPRFRTGLRSELGAGKKQLEIIEQIMGPFKQEVIGLYFSHIHPYFPILDAETCALVKENPKERDEVSKNLLSTIYASGSPHWRKSDTLKLHARPDLHFLWSKAASALLEDFLSPSMATVTASVLDQIGRPSVSMVGNITLCGRTISLAQTFGLHRDPSEWKITDAEKSARLRLWWGVLITDYWSSISYGTPPQIVKDFYDVPRPTIESLTMAKATKSEKYASTCFIHLCALTELLGDILPLVYQARPNPESLTQSVECLKTTLDELEAQLPEWLPLPDRNGTSNLWFCFLSMRLLLSRVGLRAAVLAGDSSSKSTRLDELREASTAVVEFIMFLGENQFQDFWLPFATHLLLHAVTVSLRCAIEAQDDVRRASVSRLELFITHIQFAHDNYDWDIAHFCLERCAGAVATISALATRSTESAEPLLSMNGADISTGLAFDDTSFLVPDMLDINNFDFSWEALWDTPSIMTNFSI</sequence>
<dbReference type="PANTHER" id="PTHR31668:SF10">
    <property type="entry name" value="ZN(II)2CYS6 TRANSCRIPTION FACTOR (EUROFUNG)"/>
    <property type="match status" value="1"/>
</dbReference>
<dbReference type="GO" id="GO:0003677">
    <property type="term" value="F:DNA binding"/>
    <property type="evidence" value="ECO:0007669"/>
    <property type="project" value="InterPro"/>
</dbReference>
<evidence type="ECO:0000313" key="6">
    <source>
        <dbReference type="Proteomes" id="UP000481861"/>
    </source>
</evidence>
<feature type="domain" description="Zn(2)-C6 fungal-type" evidence="4">
    <location>
        <begin position="21"/>
        <end position="53"/>
    </location>
</feature>
<dbReference type="SMART" id="SM00906">
    <property type="entry name" value="Fungal_trans"/>
    <property type="match status" value="1"/>
</dbReference>
<proteinExistence type="predicted"/>
<feature type="region of interest" description="Disordered" evidence="3">
    <location>
        <begin position="55"/>
        <end position="102"/>
    </location>
</feature>
<dbReference type="Proteomes" id="UP000481861">
    <property type="component" value="Unassembled WGS sequence"/>
</dbReference>
<dbReference type="InterPro" id="IPR050797">
    <property type="entry name" value="Carb_Metab_Trans_Reg"/>
</dbReference>
<dbReference type="InterPro" id="IPR001138">
    <property type="entry name" value="Zn2Cys6_DnaBD"/>
</dbReference>
<reference evidence="5 6" key="1">
    <citation type="submission" date="2020-01" db="EMBL/GenBank/DDBJ databases">
        <authorList>
            <consortium name="DOE Joint Genome Institute"/>
            <person name="Haridas S."/>
            <person name="Albert R."/>
            <person name="Binder M."/>
            <person name="Bloem J."/>
            <person name="Labutti K."/>
            <person name="Salamov A."/>
            <person name="Andreopoulos B."/>
            <person name="Baker S.E."/>
            <person name="Barry K."/>
            <person name="Bills G."/>
            <person name="Bluhm B.H."/>
            <person name="Cannon C."/>
            <person name="Castanera R."/>
            <person name="Culley D.E."/>
            <person name="Daum C."/>
            <person name="Ezra D."/>
            <person name="Gonzalez J.B."/>
            <person name="Henrissat B."/>
            <person name="Kuo A."/>
            <person name="Liang C."/>
            <person name="Lipzen A."/>
            <person name="Lutzoni F."/>
            <person name="Magnuson J."/>
            <person name="Mondo S."/>
            <person name="Nolan M."/>
            <person name="Ohm R."/>
            <person name="Pangilinan J."/>
            <person name="Park H.-J.H."/>
            <person name="Ramirez L."/>
            <person name="Alfaro M."/>
            <person name="Sun H."/>
            <person name="Tritt A."/>
            <person name="Yoshinaga Y."/>
            <person name="Zwiers L.-H.L."/>
            <person name="Turgeon B.G."/>
            <person name="Goodwin S.B."/>
            <person name="Spatafora J.W."/>
            <person name="Crous P.W."/>
            <person name="Grigoriev I.V."/>
        </authorList>
    </citation>
    <scope>NUCLEOTIDE SEQUENCE [LARGE SCALE GENOMIC DNA]</scope>
    <source>
        <strain evidence="5 6">CBS 611.86</strain>
    </source>
</reference>
<dbReference type="CDD" id="cd12148">
    <property type="entry name" value="fungal_TF_MHR"/>
    <property type="match status" value="1"/>
</dbReference>
<keyword evidence="2" id="KW-0539">Nucleus</keyword>
<feature type="region of interest" description="Disordered" evidence="3">
    <location>
        <begin position="1"/>
        <end position="20"/>
    </location>
</feature>
<comment type="caution">
    <text evidence="5">The sequence shown here is derived from an EMBL/GenBank/DDBJ whole genome shotgun (WGS) entry which is preliminary data.</text>
</comment>
<dbReference type="GO" id="GO:0005634">
    <property type="term" value="C:nucleus"/>
    <property type="evidence" value="ECO:0007669"/>
    <property type="project" value="TreeGrafter"/>
</dbReference>
<dbReference type="PROSITE" id="PS00463">
    <property type="entry name" value="ZN2_CY6_FUNGAL_1"/>
    <property type="match status" value="1"/>
</dbReference>
<dbReference type="PANTHER" id="PTHR31668">
    <property type="entry name" value="GLUCOSE TRANSPORT TRANSCRIPTION REGULATOR RGT1-RELATED-RELATED"/>
    <property type="match status" value="1"/>
</dbReference>
<dbReference type="GO" id="GO:0008270">
    <property type="term" value="F:zinc ion binding"/>
    <property type="evidence" value="ECO:0007669"/>
    <property type="project" value="InterPro"/>
</dbReference>
<dbReference type="EMBL" id="JAADJZ010000003">
    <property type="protein sequence ID" value="KAF2876624.1"/>
    <property type="molecule type" value="Genomic_DNA"/>
</dbReference>
<dbReference type="SUPFAM" id="SSF57701">
    <property type="entry name" value="Zn2/Cys6 DNA-binding domain"/>
    <property type="match status" value="1"/>
</dbReference>
<dbReference type="Pfam" id="PF00172">
    <property type="entry name" value="Zn_clus"/>
    <property type="match status" value="1"/>
</dbReference>
<evidence type="ECO:0000256" key="1">
    <source>
        <dbReference type="ARBA" id="ARBA00022723"/>
    </source>
</evidence>
<dbReference type="Pfam" id="PF04082">
    <property type="entry name" value="Fungal_trans"/>
    <property type="match status" value="1"/>
</dbReference>
<organism evidence="5 6">
    <name type="scientific">Massariosphaeria phaeospora</name>
    <dbReference type="NCBI Taxonomy" id="100035"/>
    <lineage>
        <taxon>Eukaryota</taxon>
        <taxon>Fungi</taxon>
        <taxon>Dikarya</taxon>
        <taxon>Ascomycota</taxon>
        <taxon>Pezizomycotina</taxon>
        <taxon>Dothideomycetes</taxon>
        <taxon>Pleosporomycetidae</taxon>
        <taxon>Pleosporales</taxon>
        <taxon>Pleosporales incertae sedis</taxon>
        <taxon>Massariosphaeria</taxon>
    </lineage>
</organism>
<dbReference type="GO" id="GO:0001080">
    <property type="term" value="P:nitrogen catabolite activation of transcription from RNA polymerase II promoter"/>
    <property type="evidence" value="ECO:0007669"/>
    <property type="project" value="TreeGrafter"/>
</dbReference>
<protein>
    <submittedName>
        <fullName evidence="5">C6 transcription factor-like protein</fullName>
    </submittedName>
</protein>
<keyword evidence="1" id="KW-0479">Metal-binding</keyword>
<evidence type="ECO:0000259" key="4">
    <source>
        <dbReference type="PROSITE" id="PS50048"/>
    </source>
</evidence>
<dbReference type="InterPro" id="IPR036864">
    <property type="entry name" value="Zn2-C6_fun-type_DNA-bd_sf"/>
</dbReference>
<evidence type="ECO:0000256" key="3">
    <source>
        <dbReference type="SAM" id="MobiDB-lite"/>
    </source>
</evidence>
<evidence type="ECO:0000256" key="2">
    <source>
        <dbReference type="ARBA" id="ARBA00023242"/>
    </source>
</evidence>
<name>A0A7C8MTM8_9PLEO</name>
<dbReference type="PROSITE" id="PS50048">
    <property type="entry name" value="ZN2_CY6_FUNGAL_2"/>
    <property type="match status" value="1"/>
</dbReference>
<keyword evidence="6" id="KW-1185">Reference proteome</keyword>
<feature type="compositionally biased region" description="Polar residues" evidence="3">
    <location>
        <begin position="1"/>
        <end position="13"/>
    </location>
</feature>
<dbReference type="AlphaFoldDB" id="A0A7C8MTM8"/>